<dbReference type="CDD" id="cd00293">
    <property type="entry name" value="USP-like"/>
    <property type="match status" value="1"/>
</dbReference>
<protein>
    <submittedName>
        <fullName evidence="3">Universal stress protein</fullName>
    </submittedName>
</protein>
<reference evidence="3 4" key="1">
    <citation type="submission" date="2021-04" db="EMBL/GenBank/DDBJ databases">
        <title>Magnetospirillum sulfuroxidans sp. nov., a facultative chemolithoautotrophic sulfur-oxidizing alphaproteobacterium isolated from freshwater sediment and proposals for Paramagetospirillum gen. nov., and Magnetospirillaceae fam. nov.</title>
        <authorList>
            <person name="Koziaeva V."/>
            <person name="Geelhoed J.S."/>
            <person name="Sorokin D.Y."/>
            <person name="Grouzdev D.S."/>
        </authorList>
    </citation>
    <scope>NUCLEOTIDE SEQUENCE [LARGE SCALE GENOMIC DNA]</scope>
    <source>
        <strain evidence="3 4">J10</strain>
    </source>
</reference>
<feature type="domain" description="UspA" evidence="2">
    <location>
        <begin position="229"/>
        <end position="265"/>
    </location>
</feature>
<comment type="caution">
    <text evidence="3">The sequence shown here is derived from an EMBL/GenBank/DDBJ whole genome shotgun (WGS) entry which is preliminary data.</text>
</comment>
<evidence type="ECO:0000256" key="1">
    <source>
        <dbReference type="ARBA" id="ARBA00008791"/>
    </source>
</evidence>
<dbReference type="PRINTS" id="PR01438">
    <property type="entry name" value="UNVRSLSTRESS"/>
</dbReference>
<dbReference type="EMBL" id="JAGTUF010000002">
    <property type="protein sequence ID" value="MBR9971003.1"/>
    <property type="molecule type" value="Genomic_DNA"/>
</dbReference>
<accession>A0ABS5IB73</accession>
<proteinExistence type="inferred from homology"/>
<name>A0ABS5IB73_9PROT</name>
<evidence type="ECO:0000259" key="2">
    <source>
        <dbReference type="Pfam" id="PF00582"/>
    </source>
</evidence>
<dbReference type="PANTHER" id="PTHR46268:SF15">
    <property type="entry name" value="UNIVERSAL STRESS PROTEIN HP_0031"/>
    <property type="match status" value="1"/>
</dbReference>
<gene>
    <name evidence="3" type="ORF">KEC16_04680</name>
</gene>
<dbReference type="InterPro" id="IPR006015">
    <property type="entry name" value="Universal_stress_UspA"/>
</dbReference>
<evidence type="ECO:0000313" key="4">
    <source>
        <dbReference type="Proteomes" id="UP000680714"/>
    </source>
</evidence>
<dbReference type="RefSeq" id="WP_211546514.1">
    <property type="nucleotide sequence ID" value="NZ_JAGTUF010000002.1"/>
</dbReference>
<dbReference type="SUPFAM" id="SSF52402">
    <property type="entry name" value="Adenine nucleotide alpha hydrolases-like"/>
    <property type="match status" value="2"/>
</dbReference>
<dbReference type="Proteomes" id="UP000680714">
    <property type="component" value="Unassembled WGS sequence"/>
</dbReference>
<evidence type="ECO:0000313" key="3">
    <source>
        <dbReference type="EMBL" id="MBR9971003.1"/>
    </source>
</evidence>
<keyword evidence="4" id="KW-1185">Reference proteome</keyword>
<organism evidence="3 4">
    <name type="scientific">Magnetospirillum sulfuroxidans</name>
    <dbReference type="NCBI Taxonomy" id="611300"/>
    <lineage>
        <taxon>Bacteria</taxon>
        <taxon>Pseudomonadati</taxon>
        <taxon>Pseudomonadota</taxon>
        <taxon>Alphaproteobacteria</taxon>
        <taxon>Rhodospirillales</taxon>
        <taxon>Rhodospirillaceae</taxon>
        <taxon>Magnetospirillum</taxon>
    </lineage>
</organism>
<dbReference type="InterPro" id="IPR006016">
    <property type="entry name" value="UspA"/>
</dbReference>
<dbReference type="PANTHER" id="PTHR46268">
    <property type="entry name" value="STRESS RESPONSE PROTEIN NHAX"/>
    <property type="match status" value="1"/>
</dbReference>
<dbReference type="Gene3D" id="3.40.50.12370">
    <property type="match status" value="1"/>
</dbReference>
<dbReference type="Pfam" id="PF00582">
    <property type="entry name" value="Usp"/>
    <property type="match status" value="1"/>
</dbReference>
<sequence length="267" mass="29173">MKDILVHIDAGERTRMRIEVAVDLAKRFGARLTGLFAQTDGHRSAAVARLASDGLKKAQAEGEILFNSMTKGLDTRFWTLPHGEPGFVAAEIMFCSRYFDLAVLGQNDPKDSLTPDDMVEQTVLNCGRPVLVIPYLGNYSSVANRIVVAWNAGREATRAVHDALDLLTSAKTVTVLSMRAHDDGSNSQNMPPVNIVDHLTKLGIPADGEFLPDEEIGKMDMLLSRSFDLGADLLVMGAHGQYGLSRLRGSGTRYVLKHMTLPVLMSH</sequence>
<comment type="similarity">
    <text evidence="1">Belongs to the universal stress protein A family.</text>
</comment>